<keyword evidence="4" id="KW-1185">Reference proteome</keyword>
<dbReference type="Proteomes" id="UP000018896">
    <property type="component" value="Unassembled WGS sequence"/>
</dbReference>
<comment type="caution">
    <text evidence="3">The sequence shown here is derived from an EMBL/GenBank/DDBJ whole genome shotgun (WGS) entry which is preliminary data.</text>
</comment>
<dbReference type="eggNOG" id="COG3212">
    <property type="taxonomic scope" value="Bacteria"/>
</dbReference>
<reference evidence="3 4" key="1">
    <citation type="journal article" date="2014" name="Genome Announc.">
        <title>Draft Genome Sequences of Three Alkaliphilic Bacillus Strains, Bacillus wakoensis JCM 9140T, Bacillus akibai JCM 9157T, and Bacillus hemicellulosilyticus JCM 9152T.</title>
        <authorList>
            <person name="Yuki M."/>
            <person name="Oshima K."/>
            <person name="Suda W."/>
            <person name="Oshida Y."/>
            <person name="Kitamura K."/>
            <person name="Iida T."/>
            <person name="Hattori M."/>
            <person name="Ohkuma M."/>
        </authorList>
    </citation>
    <scope>NUCLEOTIDE SEQUENCE [LARGE SCALE GENOMIC DNA]</scope>
    <source>
        <strain evidence="3 4">JCM 9157</strain>
    </source>
</reference>
<dbReference type="RefSeq" id="WP_035665135.1">
    <property type="nucleotide sequence ID" value="NZ_BAUV01000021.1"/>
</dbReference>
<sequence length="159" mass="17598">MKKLIIMSVSLVVTLGVVVAGVSASDREFTSITEPLVAVSSPTEDQEGNKESKNQSSDLITPEEAGEIALDYLGTGMIEEIELEQKKGRLAYEVEIDTYDEDGDIYVDARTGEILYVEDDLGKMLNKKNTHPETTDNKGNMLIEKKQLRLLLTMLEKAT</sequence>
<dbReference type="Pfam" id="PF03413">
    <property type="entry name" value="PepSY"/>
    <property type="match status" value="1"/>
</dbReference>
<feature type="region of interest" description="Disordered" evidence="1">
    <location>
        <begin position="36"/>
        <end position="63"/>
    </location>
</feature>
<evidence type="ECO:0000313" key="4">
    <source>
        <dbReference type="Proteomes" id="UP000018896"/>
    </source>
</evidence>
<dbReference type="STRING" id="1236973.JCM9157_2755"/>
<name>W4QVI5_HALA3</name>
<dbReference type="InterPro" id="IPR025711">
    <property type="entry name" value="PepSY"/>
</dbReference>
<protein>
    <recommendedName>
        <fullName evidence="2">PepSY domain-containing protein</fullName>
    </recommendedName>
</protein>
<organism evidence="3 4">
    <name type="scientific">Halalkalibacter akibai (strain ATCC 43226 / DSM 21942 / CIP 109018 / JCM 9157 / 1139)</name>
    <name type="common">Bacillus akibai</name>
    <dbReference type="NCBI Taxonomy" id="1236973"/>
    <lineage>
        <taxon>Bacteria</taxon>
        <taxon>Bacillati</taxon>
        <taxon>Bacillota</taxon>
        <taxon>Bacilli</taxon>
        <taxon>Bacillales</taxon>
        <taxon>Bacillaceae</taxon>
        <taxon>Halalkalibacter</taxon>
    </lineage>
</organism>
<feature type="domain" description="PepSY" evidence="2">
    <location>
        <begin position="60"/>
        <end position="118"/>
    </location>
</feature>
<proteinExistence type="predicted"/>
<dbReference type="EMBL" id="BAUV01000021">
    <property type="protein sequence ID" value="GAE35638.1"/>
    <property type="molecule type" value="Genomic_DNA"/>
</dbReference>
<dbReference type="OrthoDB" id="5361545at2"/>
<dbReference type="AlphaFoldDB" id="W4QVI5"/>
<gene>
    <name evidence="3" type="ORF">JCM9157_2755</name>
</gene>
<dbReference type="Gene3D" id="3.10.450.40">
    <property type="match status" value="1"/>
</dbReference>
<evidence type="ECO:0000313" key="3">
    <source>
        <dbReference type="EMBL" id="GAE35638.1"/>
    </source>
</evidence>
<evidence type="ECO:0000259" key="2">
    <source>
        <dbReference type="Pfam" id="PF03413"/>
    </source>
</evidence>
<evidence type="ECO:0000256" key="1">
    <source>
        <dbReference type="SAM" id="MobiDB-lite"/>
    </source>
</evidence>
<accession>W4QVI5</accession>